<dbReference type="RefSeq" id="WP_088257057.1">
    <property type="nucleotide sequence ID" value="NZ_NIDE01000011.1"/>
</dbReference>
<keyword evidence="1" id="KW-1133">Transmembrane helix</keyword>
<evidence type="ECO:0000313" key="3">
    <source>
        <dbReference type="EMBL" id="OWK39072.1"/>
    </source>
</evidence>
<reference evidence="4" key="1">
    <citation type="submission" date="2017-06" db="EMBL/GenBank/DDBJ databases">
        <title>Genome analysis of Fimbriiglobus ruber SP5, the first member of the order Planctomycetales with confirmed chitinolytic capability.</title>
        <authorList>
            <person name="Ravin N.V."/>
            <person name="Rakitin A.L."/>
            <person name="Ivanova A.A."/>
            <person name="Beletsky A.V."/>
            <person name="Kulichevskaya I.S."/>
            <person name="Mardanov A.V."/>
            <person name="Dedysh S.N."/>
        </authorList>
    </citation>
    <scope>NUCLEOTIDE SEQUENCE [LARGE SCALE GENOMIC DNA]</scope>
    <source>
        <strain evidence="4">SP5</strain>
    </source>
</reference>
<comment type="caution">
    <text evidence="3">The sequence shown here is derived from an EMBL/GenBank/DDBJ whole genome shotgun (WGS) entry which is preliminary data.</text>
</comment>
<keyword evidence="1" id="KW-0472">Membrane</keyword>
<dbReference type="Proteomes" id="UP000214646">
    <property type="component" value="Unassembled WGS sequence"/>
</dbReference>
<evidence type="ECO:0000256" key="1">
    <source>
        <dbReference type="SAM" id="Phobius"/>
    </source>
</evidence>
<evidence type="ECO:0000259" key="2">
    <source>
        <dbReference type="Pfam" id="PF21784"/>
    </source>
</evidence>
<gene>
    <name evidence="3" type="ORF">FRUB_06154</name>
</gene>
<keyword evidence="1" id="KW-0812">Transmembrane</keyword>
<dbReference type="AlphaFoldDB" id="A0A225DC61"/>
<feature type="domain" description="4-fold beta flower" evidence="2">
    <location>
        <begin position="5"/>
        <end position="120"/>
    </location>
</feature>
<keyword evidence="4" id="KW-1185">Reference proteome</keyword>
<sequence>MQPVPIYDKDGVAVAWYEETMIDIIYDLAGHRIAFIIGFFIFDFRGTQRGQIQSRNFCDADGSPVGFVEGAIGGPPKPELRAAPVPPAQFDSDSHFPPLTTSVAASLKQTWSTKTWAMFLPPND</sequence>
<evidence type="ECO:0000313" key="4">
    <source>
        <dbReference type="Proteomes" id="UP000214646"/>
    </source>
</evidence>
<accession>A0A225DC61</accession>
<organism evidence="3 4">
    <name type="scientific">Fimbriiglobus ruber</name>
    <dbReference type="NCBI Taxonomy" id="1908690"/>
    <lineage>
        <taxon>Bacteria</taxon>
        <taxon>Pseudomonadati</taxon>
        <taxon>Planctomycetota</taxon>
        <taxon>Planctomycetia</taxon>
        <taxon>Gemmatales</taxon>
        <taxon>Gemmataceae</taxon>
        <taxon>Fimbriiglobus</taxon>
    </lineage>
</organism>
<dbReference type="Pfam" id="PF21784">
    <property type="entry name" value="Bflower"/>
    <property type="match status" value="1"/>
</dbReference>
<dbReference type="InterPro" id="IPR048911">
    <property type="entry name" value="Bflower"/>
</dbReference>
<proteinExistence type="predicted"/>
<dbReference type="EMBL" id="NIDE01000011">
    <property type="protein sequence ID" value="OWK39072.1"/>
    <property type="molecule type" value="Genomic_DNA"/>
</dbReference>
<name>A0A225DC61_9BACT</name>
<feature type="transmembrane region" description="Helical" evidence="1">
    <location>
        <begin position="24"/>
        <end position="42"/>
    </location>
</feature>
<protein>
    <recommendedName>
        <fullName evidence="2">4-fold beta flower domain-containing protein</fullName>
    </recommendedName>
</protein>